<dbReference type="EMBL" id="BNDV01000016">
    <property type="protein sequence ID" value="GHI17114.1"/>
    <property type="molecule type" value="Genomic_DNA"/>
</dbReference>
<accession>A0ABQ3NWH4</accession>
<sequence length="75" mass="8344">MLGEGQPAGAVEMAREPADAAQDLERFHVEVRALPPPCRHQSVDLVLHADQCKGSVDVKSLHPEYLDHEYLDIEI</sequence>
<keyword evidence="2" id="KW-1185">Reference proteome</keyword>
<dbReference type="Proteomes" id="UP000660554">
    <property type="component" value="Unassembled WGS sequence"/>
</dbReference>
<comment type="caution">
    <text evidence="1">The sequence shown here is derived from an EMBL/GenBank/DDBJ whole genome shotgun (WGS) entry which is preliminary data.</text>
</comment>
<proteinExistence type="predicted"/>
<evidence type="ECO:0000313" key="1">
    <source>
        <dbReference type="EMBL" id="GHI17114.1"/>
    </source>
</evidence>
<gene>
    <name evidence="1" type="ORF">Scinn_65770</name>
</gene>
<evidence type="ECO:0000313" key="2">
    <source>
        <dbReference type="Proteomes" id="UP000660554"/>
    </source>
</evidence>
<reference evidence="2" key="1">
    <citation type="submission" date="2020-09" db="EMBL/GenBank/DDBJ databases">
        <title>Whole genome shotgun sequence of Streptomyces cinnamonensis NBRC 15873.</title>
        <authorList>
            <person name="Komaki H."/>
            <person name="Tamura T."/>
        </authorList>
    </citation>
    <scope>NUCLEOTIDE SEQUENCE [LARGE SCALE GENOMIC DNA]</scope>
    <source>
        <strain evidence="2">NBRC 15873</strain>
    </source>
</reference>
<organism evidence="1 2">
    <name type="scientific">Streptomyces virginiae</name>
    <name type="common">Streptomyces cinnamonensis</name>
    <dbReference type="NCBI Taxonomy" id="1961"/>
    <lineage>
        <taxon>Bacteria</taxon>
        <taxon>Bacillati</taxon>
        <taxon>Actinomycetota</taxon>
        <taxon>Actinomycetes</taxon>
        <taxon>Kitasatosporales</taxon>
        <taxon>Streptomycetaceae</taxon>
        <taxon>Streptomyces</taxon>
    </lineage>
</organism>
<protein>
    <submittedName>
        <fullName evidence="1">Uncharacterized protein</fullName>
    </submittedName>
</protein>
<name>A0ABQ3NWH4_STRVG</name>